<keyword evidence="2" id="KW-0812">Transmembrane</keyword>
<comment type="subcellular location">
    <subcellularLocation>
        <location evidence="1">Membrane</location>
        <topology evidence="1">Single-pass membrane protein</topology>
    </subcellularLocation>
</comment>
<dbReference type="AlphaFoldDB" id="A0A327JKR8"/>
<dbReference type="Proteomes" id="UP000249299">
    <property type="component" value="Unassembled WGS sequence"/>
</dbReference>
<keyword evidence="6" id="KW-1185">Reference proteome</keyword>
<dbReference type="GO" id="GO:0016020">
    <property type="term" value="C:membrane"/>
    <property type="evidence" value="ECO:0007669"/>
    <property type="project" value="UniProtKB-SubCell"/>
</dbReference>
<protein>
    <recommendedName>
        <fullName evidence="7">TonB C-terminal domain-containing protein</fullName>
    </recommendedName>
</protein>
<evidence type="ECO:0000256" key="1">
    <source>
        <dbReference type="ARBA" id="ARBA00004167"/>
    </source>
</evidence>
<evidence type="ECO:0000313" key="6">
    <source>
        <dbReference type="Proteomes" id="UP000249299"/>
    </source>
</evidence>
<comment type="caution">
    <text evidence="5">The sequence shown here is derived from an EMBL/GenBank/DDBJ whole genome shotgun (WGS) entry which is preliminary data.</text>
</comment>
<evidence type="ECO:0008006" key="7">
    <source>
        <dbReference type="Google" id="ProtNLM"/>
    </source>
</evidence>
<dbReference type="EMBL" id="NPEV01000039">
    <property type="protein sequence ID" value="RAI25893.1"/>
    <property type="molecule type" value="Genomic_DNA"/>
</dbReference>
<proteinExistence type="predicted"/>
<evidence type="ECO:0000256" key="3">
    <source>
        <dbReference type="ARBA" id="ARBA00022989"/>
    </source>
</evidence>
<evidence type="ECO:0000313" key="5">
    <source>
        <dbReference type="EMBL" id="RAI25893.1"/>
    </source>
</evidence>
<keyword evidence="3" id="KW-1133">Transmembrane helix</keyword>
<dbReference type="Gene3D" id="3.30.1150.10">
    <property type="match status" value="1"/>
</dbReference>
<reference evidence="5 6" key="1">
    <citation type="submission" date="2017-07" db="EMBL/GenBank/DDBJ databases">
        <title>Draft Genome Sequences of Select Purple Nonsulfur Bacteria.</title>
        <authorList>
            <person name="Lasarre B."/>
            <person name="Mckinlay J.B."/>
        </authorList>
    </citation>
    <scope>NUCLEOTIDE SEQUENCE [LARGE SCALE GENOMIC DNA]</scope>
    <source>
        <strain evidence="5 6">DSM 11290</strain>
    </source>
</reference>
<sequence length="170" mass="17818">MTDGERIAAAIAISLAAHWLVLGGFPAAETEMAGDDMIVVDFSAPDVAMSLAAPITLEEQAPARESSKARADRRRRALNDYLEDVSDAVHARRMAAGSASALAGNARFALTIDAAGAFSNVHMLQSSGDTTLDADARQAVLAASGVVPRPPILGSRPLSLDLRVKYQYGL</sequence>
<dbReference type="InterPro" id="IPR006260">
    <property type="entry name" value="TonB/TolA_C"/>
</dbReference>
<evidence type="ECO:0000256" key="4">
    <source>
        <dbReference type="ARBA" id="ARBA00023136"/>
    </source>
</evidence>
<evidence type="ECO:0000256" key="2">
    <source>
        <dbReference type="ARBA" id="ARBA00022692"/>
    </source>
</evidence>
<gene>
    <name evidence="5" type="ORF">CH339_16285</name>
</gene>
<name>A0A327JKR8_9HYPH</name>
<dbReference type="RefSeq" id="WP_111435444.1">
    <property type="nucleotide sequence ID" value="NZ_JACIGG010000003.1"/>
</dbReference>
<accession>A0A327JKR8</accession>
<keyword evidence="4" id="KW-0472">Membrane</keyword>
<dbReference type="NCBIfam" id="TIGR01352">
    <property type="entry name" value="tonB_Cterm"/>
    <property type="match status" value="1"/>
</dbReference>
<organism evidence="5 6">
    <name type="scientific">Rhodobium orientis</name>
    <dbReference type="NCBI Taxonomy" id="34017"/>
    <lineage>
        <taxon>Bacteria</taxon>
        <taxon>Pseudomonadati</taxon>
        <taxon>Pseudomonadota</taxon>
        <taxon>Alphaproteobacteria</taxon>
        <taxon>Hyphomicrobiales</taxon>
        <taxon>Rhodobiaceae</taxon>
        <taxon>Rhodobium</taxon>
    </lineage>
</organism>
<dbReference type="SUPFAM" id="SSF74653">
    <property type="entry name" value="TolA/TonB C-terminal domain"/>
    <property type="match status" value="1"/>
</dbReference>
<dbReference type="Pfam" id="PF13103">
    <property type="entry name" value="TonB_2"/>
    <property type="match status" value="1"/>
</dbReference>